<name>A0A0P1FLI2_THAGE</name>
<dbReference type="AlphaFoldDB" id="A0A0P1FLI2"/>
<proteinExistence type="predicted"/>
<dbReference type="EMBL" id="CYSA01000028">
    <property type="protein sequence ID" value="CUH68692.1"/>
    <property type="molecule type" value="Genomic_DNA"/>
</dbReference>
<dbReference type="RefSeq" id="WP_058264399.1">
    <property type="nucleotide sequence ID" value="NZ_CP051181.1"/>
</dbReference>
<organism evidence="1 2">
    <name type="scientific">Thalassovita gelatinovora</name>
    <name type="common">Thalassobius gelatinovorus</name>
    <dbReference type="NCBI Taxonomy" id="53501"/>
    <lineage>
        <taxon>Bacteria</taxon>
        <taxon>Pseudomonadati</taxon>
        <taxon>Pseudomonadota</taxon>
        <taxon>Alphaproteobacteria</taxon>
        <taxon>Rhodobacterales</taxon>
        <taxon>Roseobacteraceae</taxon>
        <taxon>Thalassovita</taxon>
    </lineage>
</organism>
<dbReference type="OrthoDB" id="7871107at2"/>
<accession>A0A0P1FLI2</accession>
<protein>
    <submittedName>
        <fullName evidence="1">Uncharacterized protein</fullName>
    </submittedName>
</protein>
<dbReference type="Proteomes" id="UP000051587">
    <property type="component" value="Unassembled WGS sequence"/>
</dbReference>
<keyword evidence="2" id="KW-1185">Reference proteome</keyword>
<evidence type="ECO:0000313" key="1">
    <source>
        <dbReference type="EMBL" id="CUH68692.1"/>
    </source>
</evidence>
<dbReference type="STRING" id="53501.SAMN04488043_106202"/>
<dbReference type="Gene3D" id="4.10.410.40">
    <property type="match status" value="1"/>
</dbReference>
<evidence type="ECO:0000313" key="2">
    <source>
        <dbReference type="Proteomes" id="UP000051587"/>
    </source>
</evidence>
<reference evidence="1 2" key="1">
    <citation type="submission" date="2015-09" db="EMBL/GenBank/DDBJ databases">
        <authorList>
            <consortium name="Swine Surveillance"/>
        </authorList>
    </citation>
    <scope>NUCLEOTIDE SEQUENCE [LARGE SCALE GENOMIC DNA]</scope>
    <source>
        <strain evidence="1 2">CECT 4357</strain>
    </source>
</reference>
<gene>
    <name evidence="1" type="ORF">TG4357_03741</name>
</gene>
<sequence length="148" mass="16255">MTTKTLTITDDTVVEWSDDGTTWASLPGAQKVSFPEEQRDYKDKTSLDSVGMHKEWSRGLIDSGEITLGCFYTKELFAAASAKKALATPTYFRVTLPIDIDQSTGDQFAWQAWISPSLPDVEVGNDLMLDIKQKVTGAVTWTQGTAAV</sequence>